<proteinExistence type="predicted"/>
<name>A0A6V8MI25_9BACT</name>
<sequence>MQKRKDLKIKEDGHDAISSTMKFWERRYGQPLSREEARQIIEMMTGFFSILQEWDTSLQS</sequence>
<keyword evidence="2" id="KW-1185">Reference proteome</keyword>
<gene>
    <name evidence="1" type="ORF">GMST_16240</name>
</gene>
<evidence type="ECO:0000313" key="2">
    <source>
        <dbReference type="Proteomes" id="UP000556026"/>
    </source>
</evidence>
<reference evidence="2" key="1">
    <citation type="submission" date="2020-06" db="EMBL/GenBank/DDBJ databases">
        <title>Draft genomic sequence of Geomonas sp. Red330.</title>
        <authorList>
            <person name="Itoh H."/>
            <person name="Zhenxing X."/>
            <person name="Ushijima N."/>
            <person name="Masuda Y."/>
            <person name="Shiratori Y."/>
            <person name="Senoo K."/>
        </authorList>
    </citation>
    <scope>NUCLEOTIDE SEQUENCE [LARGE SCALE GENOMIC DNA]</scope>
    <source>
        <strain evidence="2">Red330</strain>
    </source>
</reference>
<dbReference type="RefSeq" id="WP_183354126.1">
    <property type="nucleotide sequence ID" value="NZ_BLXX01000003.1"/>
</dbReference>
<accession>A0A6V8MI25</accession>
<dbReference type="Proteomes" id="UP000556026">
    <property type="component" value="Unassembled WGS sequence"/>
</dbReference>
<organism evidence="1 2">
    <name type="scientific">Geomonas silvestris</name>
    <dbReference type="NCBI Taxonomy" id="2740184"/>
    <lineage>
        <taxon>Bacteria</taxon>
        <taxon>Pseudomonadati</taxon>
        <taxon>Thermodesulfobacteriota</taxon>
        <taxon>Desulfuromonadia</taxon>
        <taxon>Geobacterales</taxon>
        <taxon>Geobacteraceae</taxon>
        <taxon>Geomonas</taxon>
    </lineage>
</organism>
<evidence type="ECO:0000313" key="1">
    <source>
        <dbReference type="EMBL" id="GFO59299.1"/>
    </source>
</evidence>
<dbReference type="AlphaFoldDB" id="A0A6V8MI25"/>
<protein>
    <submittedName>
        <fullName evidence="1">Uncharacterized protein</fullName>
    </submittedName>
</protein>
<comment type="caution">
    <text evidence="1">The sequence shown here is derived from an EMBL/GenBank/DDBJ whole genome shotgun (WGS) entry which is preliminary data.</text>
</comment>
<dbReference type="EMBL" id="BLXX01000003">
    <property type="protein sequence ID" value="GFO59299.1"/>
    <property type="molecule type" value="Genomic_DNA"/>
</dbReference>